<keyword evidence="2" id="KW-1185">Reference proteome</keyword>
<gene>
    <name evidence="1" type="ORF">RAG0_02302</name>
</gene>
<organism evidence="1 2">
    <name type="scientific">Rhynchosporium agropyri</name>
    <dbReference type="NCBI Taxonomy" id="914238"/>
    <lineage>
        <taxon>Eukaryota</taxon>
        <taxon>Fungi</taxon>
        <taxon>Dikarya</taxon>
        <taxon>Ascomycota</taxon>
        <taxon>Pezizomycotina</taxon>
        <taxon>Leotiomycetes</taxon>
        <taxon>Helotiales</taxon>
        <taxon>Ploettnerulaceae</taxon>
        <taxon>Rhynchosporium</taxon>
    </lineage>
</organism>
<evidence type="ECO:0000313" key="1">
    <source>
        <dbReference type="EMBL" id="CZS91774.1"/>
    </source>
</evidence>
<dbReference type="AlphaFoldDB" id="A0A1E1K5C1"/>
<dbReference type="EMBL" id="FJUX01000009">
    <property type="protein sequence ID" value="CZS91774.1"/>
    <property type="molecule type" value="Genomic_DNA"/>
</dbReference>
<dbReference type="Proteomes" id="UP000178912">
    <property type="component" value="Unassembled WGS sequence"/>
</dbReference>
<sequence length="128" mass="14234">MYALLSRHLYEAQRSSTLIEHRGFAQTDRSYCFVRPALHKNRSTFAARQVRGRTPRYCDISESLAALGSQKTALAERGYDWASNGPVVCVRSPGSFHSDVHLPASGLEKFDLCHLDLVLCLCASSHGH</sequence>
<name>A0A1E1K5C1_9HELO</name>
<protein>
    <submittedName>
        <fullName evidence="1">Uncharacterized protein</fullName>
    </submittedName>
</protein>
<evidence type="ECO:0000313" key="2">
    <source>
        <dbReference type="Proteomes" id="UP000178912"/>
    </source>
</evidence>
<reference evidence="2" key="1">
    <citation type="submission" date="2016-03" db="EMBL/GenBank/DDBJ databases">
        <authorList>
            <person name="Guldener U."/>
        </authorList>
    </citation>
    <scope>NUCLEOTIDE SEQUENCE [LARGE SCALE GENOMIC DNA]</scope>
    <source>
        <strain evidence="2">04CH-RAC-A.6.1</strain>
    </source>
</reference>
<proteinExistence type="predicted"/>
<accession>A0A1E1K5C1</accession>